<gene>
    <name evidence="3" type="ORF">CLG85_015350</name>
    <name evidence="4" type="ORF">CLG85_05885</name>
</gene>
<reference evidence="4" key="1">
    <citation type="submission" date="2017-09" db="EMBL/GenBank/DDBJ databases">
        <title>Yangia sp. SAOS 153D whole genome sequencing.</title>
        <authorList>
            <person name="Verma A."/>
            <person name="Krishnamurthi S."/>
        </authorList>
    </citation>
    <scope>NUCLEOTIDE SEQUENCE [LARGE SCALE GENOMIC DNA]</scope>
    <source>
        <strain evidence="4">SAOS 153D</strain>
    </source>
</reference>
<dbReference type="GO" id="GO:0016787">
    <property type="term" value="F:hydrolase activity"/>
    <property type="evidence" value="ECO:0007669"/>
    <property type="project" value="UniProtKB-KW"/>
</dbReference>
<dbReference type="Pfam" id="PF00561">
    <property type="entry name" value="Abhydrolase_1"/>
    <property type="match status" value="1"/>
</dbReference>
<dbReference type="OrthoDB" id="9808398at2"/>
<dbReference type="AlphaFoldDB" id="A0A2A3JY75"/>
<dbReference type="SUPFAM" id="SSF53474">
    <property type="entry name" value="alpha/beta-Hydrolases"/>
    <property type="match status" value="1"/>
</dbReference>
<dbReference type="PANTHER" id="PTHR43798">
    <property type="entry name" value="MONOACYLGLYCEROL LIPASE"/>
    <property type="match status" value="1"/>
</dbReference>
<keyword evidence="5" id="KW-1185">Reference proteome</keyword>
<reference evidence="3" key="3">
    <citation type="submission" date="2024-05" db="EMBL/GenBank/DDBJ databases">
        <title>Yangia mangrovi SAOS 153D genome.</title>
        <authorList>
            <person name="Verma A."/>
            <person name="Pal Y."/>
            <person name="Sundharam S."/>
            <person name="Bisht B."/>
            <person name="Srinivasan K."/>
        </authorList>
    </citation>
    <scope>NUCLEOTIDE SEQUENCE</scope>
    <source>
        <strain evidence="3">SAOS 153D</strain>
    </source>
</reference>
<proteinExistence type="predicted"/>
<evidence type="ECO:0000313" key="4">
    <source>
        <dbReference type="EMBL" id="PBD20082.1"/>
    </source>
</evidence>
<reference evidence="5" key="2">
    <citation type="submission" date="2023-07" db="EMBL/GenBank/DDBJ databases">
        <title>Yangia mangrovi SAOS 153D genome.</title>
        <authorList>
            <person name="Verma A."/>
            <person name="Pal Y."/>
            <person name="Sundharam S."/>
            <person name="Bisht B."/>
            <person name="Srinivasan K."/>
        </authorList>
    </citation>
    <scope>NUCLEOTIDE SEQUENCE [LARGE SCALE GENOMIC DNA]</scope>
    <source>
        <strain evidence="5">SAOS 153D</strain>
    </source>
</reference>
<dbReference type="InterPro" id="IPR029058">
    <property type="entry name" value="AB_hydrolase_fold"/>
</dbReference>
<keyword evidence="1 4" id="KW-0378">Hydrolase</keyword>
<dbReference type="Proteomes" id="UP000217448">
    <property type="component" value="Unassembled WGS sequence"/>
</dbReference>
<name>A0A2A3JY75_9RHOB</name>
<evidence type="ECO:0000259" key="2">
    <source>
        <dbReference type="Pfam" id="PF00561"/>
    </source>
</evidence>
<dbReference type="EMBL" id="NTHN01000076">
    <property type="protein sequence ID" value="PBD20082.1"/>
    <property type="molecule type" value="Genomic_DNA"/>
</dbReference>
<organism evidence="4">
    <name type="scientific">Alloyangia mangrovi</name>
    <dbReference type="NCBI Taxonomy" id="1779329"/>
    <lineage>
        <taxon>Bacteria</taxon>
        <taxon>Pseudomonadati</taxon>
        <taxon>Pseudomonadota</taxon>
        <taxon>Alphaproteobacteria</taxon>
        <taxon>Rhodobacterales</taxon>
        <taxon>Roseobacteraceae</taxon>
        <taxon>Alloyangia</taxon>
    </lineage>
</organism>
<accession>A0A2A3JY75</accession>
<dbReference type="PRINTS" id="PR00111">
    <property type="entry name" value="ABHYDROLASE"/>
</dbReference>
<sequence>MPFHTADDGTRIHFRDIGEGPAVVLIPGLGGDGAFWNGVVSLLQGRYRLIVTDHRGAGQSDRPDGPYSIPRIAKDVLGILDDLGIHRATFVGHSTGGMIVQTIATSCPRRASAIILSGTWERRDLRFRRMFQARIALLEHAGAVDYHRLTQALGYDNDWLEAHAEEMAQELDRAEERLAPKAVQLARMQMLLEHDCHDRLPEIDCPTLVLGAGDDALIPLVHAERLAALIPNARLRALSGGHFYPRAYPEQFATHVSSFIEEALPCTTQA</sequence>
<comment type="caution">
    <text evidence="4">The sequence shown here is derived from an EMBL/GenBank/DDBJ whole genome shotgun (WGS) entry which is preliminary data.</text>
</comment>
<dbReference type="PANTHER" id="PTHR43798:SF31">
    <property type="entry name" value="AB HYDROLASE SUPERFAMILY PROTEIN YCLE"/>
    <property type="match status" value="1"/>
</dbReference>
<dbReference type="EMBL" id="NTHN02000028">
    <property type="protein sequence ID" value="MCT4371617.1"/>
    <property type="molecule type" value="Genomic_DNA"/>
</dbReference>
<dbReference type="RefSeq" id="WP_095881420.1">
    <property type="nucleotide sequence ID" value="NZ_NTHN02000028.1"/>
</dbReference>
<evidence type="ECO:0000313" key="5">
    <source>
        <dbReference type="Proteomes" id="UP000217448"/>
    </source>
</evidence>
<dbReference type="InterPro" id="IPR000073">
    <property type="entry name" value="AB_hydrolase_1"/>
</dbReference>
<dbReference type="GO" id="GO:0016020">
    <property type="term" value="C:membrane"/>
    <property type="evidence" value="ECO:0007669"/>
    <property type="project" value="TreeGrafter"/>
</dbReference>
<protein>
    <submittedName>
        <fullName evidence="3">Alpha/beta fold hydrolase</fullName>
    </submittedName>
    <submittedName>
        <fullName evidence="4">Alpha/beta hydrolase</fullName>
    </submittedName>
</protein>
<evidence type="ECO:0000256" key="1">
    <source>
        <dbReference type="ARBA" id="ARBA00022801"/>
    </source>
</evidence>
<dbReference type="InterPro" id="IPR050266">
    <property type="entry name" value="AB_hydrolase_sf"/>
</dbReference>
<evidence type="ECO:0000313" key="3">
    <source>
        <dbReference type="EMBL" id="MCT4371617.1"/>
    </source>
</evidence>
<dbReference type="Gene3D" id="3.40.50.1820">
    <property type="entry name" value="alpha/beta hydrolase"/>
    <property type="match status" value="1"/>
</dbReference>
<feature type="domain" description="AB hydrolase-1" evidence="2">
    <location>
        <begin position="21"/>
        <end position="243"/>
    </location>
</feature>